<accession>A0A4V3D863</accession>
<dbReference type="AlphaFoldDB" id="A0A4V3D863"/>
<dbReference type="InterPro" id="IPR014993">
    <property type="entry name" value="DUF1841"/>
</dbReference>
<dbReference type="EMBL" id="SNYM01000002">
    <property type="protein sequence ID" value="TDQ50577.1"/>
    <property type="molecule type" value="Genomic_DNA"/>
</dbReference>
<dbReference type="RefSeq" id="WP_198325226.1">
    <property type="nucleotide sequence ID" value="NZ_CP037953.1"/>
</dbReference>
<name>A0A4V3D863_9GAMM</name>
<protein>
    <submittedName>
        <fullName evidence="1">Uncharacterized protein DUF1841</fullName>
    </submittedName>
</protein>
<dbReference type="Pfam" id="PF08897">
    <property type="entry name" value="DUF1841"/>
    <property type="match status" value="1"/>
</dbReference>
<dbReference type="Proteomes" id="UP000295375">
    <property type="component" value="Unassembled WGS sequence"/>
</dbReference>
<reference evidence="1 2" key="1">
    <citation type="submission" date="2019-03" db="EMBL/GenBank/DDBJ databases">
        <title>Genomic Encyclopedia of Type Strains, Phase IV (KMG-IV): sequencing the most valuable type-strain genomes for metagenomic binning, comparative biology and taxonomic classification.</title>
        <authorList>
            <person name="Goeker M."/>
        </authorList>
    </citation>
    <scope>NUCLEOTIDE SEQUENCE [LARGE SCALE GENOMIC DNA]</scope>
    <source>
        <strain evidence="1 2">DSM 103792</strain>
    </source>
</reference>
<gene>
    <name evidence="1" type="ORF">EV696_102260</name>
</gene>
<organism evidence="1 2">
    <name type="scientific">Permianibacter aggregans</name>
    <dbReference type="NCBI Taxonomy" id="1510150"/>
    <lineage>
        <taxon>Bacteria</taxon>
        <taxon>Pseudomonadati</taxon>
        <taxon>Pseudomonadota</taxon>
        <taxon>Gammaproteobacteria</taxon>
        <taxon>Pseudomonadales</taxon>
        <taxon>Pseudomonadaceae</taxon>
        <taxon>Permianibacter</taxon>
    </lineage>
</organism>
<evidence type="ECO:0000313" key="1">
    <source>
        <dbReference type="EMBL" id="TDQ50577.1"/>
    </source>
</evidence>
<proteinExistence type="predicted"/>
<comment type="caution">
    <text evidence="1">The sequence shown here is derived from an EMBL/GenBank/DDBJ whole genome shotgun (WGS) entry which is preliminary data.</text>
</comment>
<sequence>MIFGSDRQALRKMWFEVYRKVQAGEPLIPLEKQISEVIALHPEYHSMLSQPEKYADKDYLPEFGETNPFLHMSLHMGLREQLSNNRPAGIQSLFTQACLLKGDKHEAEHLFMEAMAEALWLAQREGRMPDEQRYLELIKRRVQA</sequence>
<keyword evidence="2" id="KW-1185">Reference proteome</keyword>
<evidence type="ECO:0000313" key="2">
    <source>
        <dbReference type="Proteomes" id="UP000295375"/>
    </source>
</evidence>